<dbReference type="SUPFAM" id="SSF47413">
    <property type="entry name" value="lambda repressor-like DNA-binding domains"/>
    <property type="match status" value="1"/>
</dbReference>
<name>A0A9W6FE91_9FIRM</name>
<dbReference type="GO" id="GO:0003677">
    <property type="term" value="F:DNA binding"/>
    <property type="evidence" value="ECO:0007669"/>
    <property type="project" value="UniProtKB-KW"/>
</dbReference>
<feature type="domain" description="HTH cro/C1-type" evidence="3">
    <location>
        <begin position="7"/>
        <end position="61"/>
    </location>
</feature>
<keyword evidence="5" id="KW-1185">Reference proteome</keyword>
<keyword evidence="2" id="KW-0472">Membrane</keyword>
<keyword evidence="2" id="KW-1133">Transmembrane helix</keyword>
<dbReference type="SMART" id="SM00530">
    <property type="entry name" value="HTH_XRE"/>
    <property type="match status" value="1"/>
</dbReference>
<evidence type="ECO:0000313" key="4">
    <source>
        <dbReference type="EMBL" id="GLG06398.1"/>
    </source>
</evidence>
<dbReference type="CDD" id="cd00093">
    <property type="entry name" value="HTH_XRE"/>
    <property type="match status" value="1"/>
</dbReference>
<dbReference type="AlphaFoldDB" id="A0A9W6FE91"/>
<dbReference type="Proteomes" id="UP001145145">
    <property type="component" value="Unassembled WGS sequence"/>
</dbReference>
<dbReference type="Gene3D" id="1.10.260.40">
    <property type="entry name" value="lambda repressor-like DNA-binding domains"/>
    <property type="match status" value="1"/>
</dbReference>
<reference evidence="4 5" key="1">
    <citation type="journal article" date="2023" name="Int. J. Syst. Evol. Microbiol.">
        <title>Sellimonas catena sp. nov., isolated from human faeces.</title>
        <authorList>
            <person name="Hisatomi A."/>
            <person name="Ohkuma M."/>
            <person name="Sakamoto M."/>
        </authorList>
    </citation>
    <scope>NUCLEOTIDE SEQUENCE [LARGE SCALE GENOMIC DNA]</scope>
    <source>
        <strain evidence="4 5">12EGH17</strain>
    </source>
</reference>
<proteinExistence type="predicted"/>
<keyword evidence="2" id="KW-0812">Transmembrane</keyword>
<evidence type="ECO:0000259" key="3">
    <source>
        <dbReference type="PROSITE" id="PS50943"/>
    </source>
</evidence>
<comment type="caution">
    <text evidence="4">The sequence shown here is derived from an EMBL/GenBank/DDBJ whole genome shotgun (WGS) entry which is preliminary data.</text>
</comment>
<dbReference type="Pfam" id="PF01381">
    <property type="entry name" value="HTH_3"/>
    <property type="match status" value="1"/>
</dbReference>
<dbReference type="PROSITE" id="PS50943">
    <property type="entry name" value="HTH_CROC1"/>
    <property type="match status" value="1"/>
</dbReference>
<evidence type="ECO:0000256" key="1">
    <source>
        <dbReference type="ARBA" id="ARBA00023125"/>
    </source>
</evidence>
<dbReference type="PANTHER" id="PTHR46558">
    <property type="entry name" value="TRACRIPTIONAL REGULATORY PROTEIN-RELATED-RELATED"/>
    <property type="match status" value="1"/>
</dbReference>
<gene>
    <name evidence="4" type="ORF">Selli1_35720</name>
</gene>
<organism evidence="4 5">
    <name type="scientific">Sellimonas catena</name>
    <dbReference type="NCBI Taxonomy" id="2994035"/>
    <lineage>
        <taxon>Bacteria</taxon>
        <taxon>Bacillati</taxon>
        <taxon>Bacillota</taxon>
        <taxon>Clostridia</taxon>
        <taxon>Lachnospirales</taxon>
        <taxon>Lachnospiraceae</taxon>
        <taxon>Sellimonas</taxon>
    </lineage>
</organism>
<evidence type="ECO:0000313" key="5">
    <source>
        <dbReference type="Proteomes" id="UP001145145"/>
    </source>
</evidence>
<evidence type="ECO:0000256" key="2">
    <source>
        <dbReference type="SAM" id="Phobius"/>
    </source>
</evidence>
<dbReference type="InterPro" id="IPR010982">
    <property type="entry name" value="Lambda_DNA-bd_dom_sf"/>
</dbReference>
<dbReference type="PANTHER" id="PTHR46558:SF15">
    <property type="entry name" value="HELIX-TURN-HELIX DOMAIN PROTEIN"/>
    <property type="match status" value="1"/>
</dbReference>
<dbReference type="InterPro" id="IPR001387">
    <property type="entry name" value="Cro/C1-type_HTH"/>
</dbReference>
<sequence length="255" mass="29732">MKIGKTILKLREEKKMSQEEFAQYFHVTRQTISNWEKEKSYPDLQTLVKISDASGVSVDSMLRDNFNMVQQIDKKVRHLKIFQIGSAIIAAIVLIAASYIGIQNMKQNNTIQTYESRLAELGFEKNGNNYYLEDADFKYDIYLFGRPAVWKWNQELTSREKFVVGTYTKEMSDLSEQVEVTIRKTEEFTTLNISRGDYGKDGSSPQMVEYTLDENGQIKHVEKMDKEYYEIYTKLQSDIKEAVKKMDTIYSTLYA</sequence>
<feature type="transmembrane region" description="Helical" evidence="2">
    <location>
        <begin position="81"/>
        <end position="102"/>
    </location>
</feature>
<protein>
    <recommendedName>
        <fullName evidence="3">HTH cro/C1-type domain-containing protein</fullName>
    </recommendedName>
</protein>
<accession>A0A9W6FE91</accession>
<dbReference type="EMBL" id="BSBO01000089">
    <property type="protein sequence ID" value="GLG06398.1"/>
    <property type="molecule type" value="Genomic_DNA"/>
</dbReference>
<keyword evidence="1" id="KW-0238">DNA-binding</keyword>
<dbReference type="RefSeq" id="WP_281874493.1">
    <property type="nucleotide sequence ID" value="NZ_BSBO01000089.1"/>
</dbReference>